<dbReference type="InterPro" id="IPR000857">
    <property type="entry name" value="MyTH4_dom"/>
</dbReference>
<name>A0A7S1X3I9_9CHLO</name>
<dbReference type="Gene3D" id="3.10.20.90">
    <property type="entry name" value="Phosphatidylinositol 3-kinase Catalytic Subunit, Chain A, domain 1"/>
    <property type="match status" value="1"/>
</dbReference>
<feature type="domain" description="FERM" evidence="2">
    <location>
        <begin position="66"/>
        <end position="377"/>
    </location>
</feature>
<gene>
    <name evidence="4" type="ORF">TCHU04912_LOCUS8337</name>
</gene>
<sequence>MPPNKDYVGLVSEYIHSVSHDESEPVEVRQLATRAWGALKRSAKAGTRRTLPSNEEIEAVLAERKLTTIVFFLDETFEELEYDVTTTVLEAVEQLAAVIKLENYNTFTLFECRKHTAAKTGAEPMPDEHILLDDNKYMADVLVEFRTGKAAKEGMQSKILFKKRMFRETDETITEPVFVNLSFVQAQHDYLNGNYPVVREDAAQMCSLQIQAEYGSSLLDNEDGIGSNIEKFVTKQVLMTRPREEWKTDVTARYRALEQFSKEDARLQFLRILRSLPYGNSIFFPVKRIEDPIGLLPGKLILGINKRGVHFFRPVPKEYLHSAELRDIMQFGSSSQAVFFKMRVAGVLHIFQFETKQGEDICMALQTHINDIMMKGYSKAKAMAAAEGKGGAGKEGLPQANFGPKYEAHVSQIQKMLEEANKRADEMAKKEAALREEKTAVERDLEDAKDRLAQLEENSTSQEDRAANMQSEVDRLSSALAVAEKKAEQLKSEKEAEVAAAAAAAKEAGAEHEAAAVAAASNAVMAAKAAALESAEAEVSDLKSQLSALTTEVRELEKNNSNMVKEKQLLQNKMERLEKAKTSEAKKLASDLETQTNCVCMVQ</sequence>
<dbReference type="SMART" id="SM00295">
    <property type="entry name" value="B41"/>
    <property type="match status" value="1"/>
</dbReference>
<dbReference type="CDD" id="cd14473">
    <property type="entry name" value="FERM_B-lobe"/>
    <property type="match status" value="1"/>
</dbReference>
<dbReference type="Gene3D" id="1.20.80.10">
    <property type="match status" value="1"/>
</dbReference>
<proteinExistence type="predicted"/>
<feature type="coiled-coil region" evidence="1">
    <location>
        <begin position="410"/>
        <end position="587"/>
    </location>
</feature>
<dbReference type="CDD" id="cd13200">
    <property type="entry name" value="FERM_C_KCBP"/>
    <property type="match status" value="1"/>
</dbReference>
<dbReference type="Pfam" id="PF00373">
    <property type="entry name" value="FERM_M"/>
    <property type="match status" value="1"/>
</dbReference>
<dbReference type="InterPro" id="IPR019749">
    <property type="entry name" value="Band_41_domain"/>
</dbReference>
<feature type="domain" description="MyTH4" evidence="3">
    <location>
        <begin position="1"/>
        <end position="61"/>
    </location>
</feature>
<dbReference type="GO" id="GO:0005856">
    <property type="term" value="C:cytoskeleton"/>
    <property type="evidence" value="ECO:0007669"/>
    <property type="project" value="InterPro"/>
</dbReference>
<dbReference type="SUPFAM" id="SSF47031">
    <property type="entry name" value="Second domain of FERM"/>
    <property type="match status" value="1"/>
</dbReference>
<organism evidence="4">
    <name type="scientific">Tetraselmis chuii</name>
    <dbReference type="NCBI Taxonomy" id="63592"/>
    <lineage>
        <taxon>Eukaryota</taxon>
        <taxon>Viridiplantae</taxon>
        <taxon>Chlorophyta</taxon>
        <taxon>core chlorophytes</taxon>
        <taxon>Chlorodendrophyceae</taxon>
        <taxon>Chlorodendrales</taxon>
        <taxon>Chlorodendraceae</taxon>
        <taxon>Tetraselmis</taxon>
    </lineage>
</organism>
<evidence type="ECO:0000259" key="3">
    <source>
        <dbReference type="PROSITE" id="PS51016"/>
    </source>
</evidence>
<evidence type="ECO:0000313" key="4">
    <source>
        <dbReference type="EMBL" id="CAD9206101.1"/>
    </source>
</evidence>
<dbReference type="PROSITE" id="PS51016">
    <property type="entry name" value="MYTH4"/>
    <property type="match status" value="1"/>
</dbReference>
<dbReference type="Pfam" id="PF02174">
    <property type="entry name" value="IRS"/>
    <property type="match status" value="1"/>
</dbReference>
<dbReference type="EMBL" id="HBGG01016248">
    <property type="protein sequence ID" value="CAD9206101.1"/>
    <property type="molecule type" value="Transcribed_RNA"/>
</dbReference>
<dbReference type="InterPro" id="IPR035963">
    <property type="entry name" value="FERM_2"/>
</dbReference>
<dbReference type="InterPro" id="IPR000299">
    <property type="entry name" value="FERM_domain"/>
</dbReference>
<accession>A0A7S1X3I9</accession>
<dbReference type="InterPro" id="IPR002404">
    <property type="entry name" value="IRS_PTB"/>
</dbReference>
<reference evidence="4" key="1">
    <citation type="submission" date="2021-01" db="EMBL/GenBank/DDBJ databases">
        <authorList>
            <person name="Corre E."/>
            <person name="Pelletier E."/>
            <person name="Niang G."/>
            <person name="Scheremetjew M."/>
            <person name="Finn R."/>
            <person name="Kale V."/>
            <person name="Holt S."/>
            <person name="Cochrane G."/>
            <person name="Meng A."/>
            <person name="Brown T."/>
            <person name="Cohen L."/>
        </authorList>
    </citation>
    <scope>NUCLEOTIDE SEQUENCE</scope>
    <source>
        <strain evidence="4">PLY429</strain>
    </source>
</reference>
<dbReference type="PANTHER" id="PTHR46049">
    <property type="entry name" value="AGAP003327-PA"/>
    <property type="match status" value="1"/>
</dbReference>
<evidence type="ECO:0000256" key="1">
    <source>
        <dbReference type="SAM" id="Coils"/>
    </source>
</evidence>
<dbReference type="GO" id="GO:0005737">
    <property type="term" value="C:cytoplasm"/>
    <property type="evidence" value="ECO:0007669"/>
    <property type="project" value="UniProtKB-SubCell"/>
</dbReference>
<dbReference type="Pfam" id="PF21989">
    <property type="entry name" value="RA_2"/>
    <property type="match status" value="1"/>
</dbReference>
<keyword evidence="1" id="KW-0175">Coiled coil</keyword>
<dbReference type="PANTHER" id="PTHR46049:SF3">
    <property type="entry name" value="MYOSIN VIIA"/>
    <property type="match status" value="1"/>
</dbReference>
<dbReference type="PROSITE" id="PS50057">
    <property type="entry name" value="FERM_3"/>
    <property type="match status" value="1"/>
</dbReference>
<dbReference type="Gene3D" id="2.30.29.30">
    <property type="entry name" value="Pleckstrin-homology domain (PH domain)/Phosphotyrosine-binding domain (PTB)"/>
    <property type="match status" value="1"/>
</dbReference>
<dbReference type="InterPro" id="IPR011993">
    <property type="entry name" value="PH-like_dom_sf"/>
</dbReference>
<dbReference type="SUPFAM" id="SSF50729">
    <property type="entry name" value="PH domain-like"/>
    <property type="match status" value="1"/>
</dbReference>
<protein>
    <recommendedName>
        <fullName evidence="5">FERM domain-containing protein</fullName>
    </recommendedName>
</protein>
<dbReference type="InterPro" id="IPR014352">
    <property type="entry name" value="FERM/acyl-CoA-bd_prot_sf"/>
</dbReference>
<dbReference type="GO" id="GO:0005524">
    <property type="term" value="F:ATP binding"/>
    <property type="evidence" value="ECO:0007669"/>
    <property type="project" value="UniProtKB-KW"/>
</dbReference>
<dbReference type="AlphaFoldDB" id="A0A7S1X3I9"/>
<dbReference type="InterPro" id="IPR019748">
    <property type="entry name" value="FERM_central"/>
</dbReference>
<dbReference type="InterPro" id="IPR051724">
    <property type="entry name" value="Actin_motor_Myosin"/>
</dbReference>
<evidence type="ECO:0008006" key="5">
    <source>
        <dbReference type="Google" id="ProtNLM"/>
    </source>
</evidence>
<evidence type="ECO:0000259" key="2">
    <source>
        <dbReference type="PROSITE" id="PS50057"/>
    </source>
</evidence>